<keyword evidence="3" id="KW-1185">Reference proteome</keyword>
<comment type="caution">
    <text evidence="2">The sequence shown here is derived from an EMBL/GenBank/DDBJ whole genome shotgun (WGS) entry which is preliminary data.</text>
</comment>
<protein>
    <submittedName>
        <fullName evidence="2">Uncharacterized protein</fullName>
    </submittedName>
</protein>
<organism evidence="2 3">
    <name type="scientific">Gomphillus americanus</name>
    <dbReference type="NCBI Taxonomy" id="1940652"/>
    <lineage>
        <taxon>Eukaryota</taxon>
        <taxon>Fungi</taxon>
        <taxon>Dikarya</taxon>
        <taxon>Ascomycota</taxon>
        <taxon>Pezizomycotina</taxon>
        <taxon>Lecanoromycetes</taxon>
        <taxon>OSLEUM clade</taxon>
        <taxon>Ostropomycetidae</taxon>
        <taxon>Ostropales</taxon>
        <taxon>Graphidaceae</taxon>
        <taxon>Gomphilloideae</taxon>
        <taxon>Gomphillus</taxon>
    </lineage>
</organism>
<sequence>MASPNRRYFENLVYRTLYPTPDSKDPSCFDDFARKFLIKEVRQENVRYYGREEDRGEEQDALYPGHDYFSTASRTRLGQFPHHRRLFEIFDDLRLTKHDIDLLCTWEGSKSARERFEWEKGYKVPDLSWDHLPPPPMRARPTVIHHDLPIRSKHRKHQRNSVVLSKPHKRDYYEDQNIWGNFNTPPPTLHPRRRNTTLHTGSSSMPTAYYVPRLPATARPPPVYNPQPVNDPLQEWMGIMRRAGTHGVHAPATSSWSTRDILARHPPVIVPARRITRHNDFDADPFRFFDSQPISSSPTQPAVSPQQTNGSNNAQGEEEDIFIIGDSPSPLSTVRHHDSMTNATSEALARTFLGP</sequence>
<dbReference type="Proteomes" id="UP000664169">
    <property type="component" value="Unassembled WGS sequence"/>
</dbReference>
<proteinExistence type="predicted"/>
<evidence type="ECO:0000313" key="3">
    <source>
        <dbReference type="Proteomes" id="UP000664169"/>
    </source>
</evidence>
<dbReference type="EMBL" id="CAJPDQ010000040">
    <property type="protein sequence ID" value="CAF9931721.1"/>
    <property type="molecule type" value="Genomic_DNA"/>
</dbReference>
<feature type="region of interest" description="Disordered" evidence="1">
    <location>
        <begin position="284"/>
        <end position="319"/>
    </location>
</feature>
<evidence type="ECO:0000256" key="1">
    <source>
        <dbReference type="SAM" id="MobiDB-lite"/>
    </source>
</evidence>
<feature type="compositionally biased region" description="Polar residues" evidence="1">
    <location>
        <begin position="292"/>
        <end position="315"/>
    </location>
</feature>
<accession>A0A8H3FT14</accession>
<reference evidence="2" key="1">
    <citation type="submission" date="2021-03" db="EMBL/GenBank/DDBJ databases">
        <authorList>
            <person name="Tagirdzhanova G."/>
        </authorList>
    </citation>
    <scope>NUCLEOTIDE SEQUENCE</scope>
</reference>
<dbReference type="OrthoDB" id="4106209at2759"/>
<evidence type="ECO:0000313" key="2">
    <source>
        <dbReference type="EMBL" id="CAF9931721.1"/>
    </source>
</evidence>
<dbReference type="AlphaFoldDB" id="A0A8H3FT14"/>
<name>A0A8H3FT14_9LECA</name>
<gene>
    <name evidence="2" type="ORF">GOMPHAMPRED_006382</name>
</gene>